<keyword evidence="5" id="KW-0548">Nucleotidyltransferase</keyword>
<sequence length="299" mass="33712">MGPTYDDLDALEAEAIWAIREAVGAFSRPVILYSIGKDSTVLLHLATKAFAPSRMTVPVLHIDTMWKFADMIRFRDETADRLALDLRVHTNPDGADVTPFSHGSDEYTRIMKTVALRQALDAGGFDVALGGARRDEERSRAKERVFSIRGAGHTWEPSAQRPEFWTTVNPALVEGQTMRAFPLSNWTEIDVWRYIERENLDVVPLYFTQERPTVLRQGKPVVVDDDRFVFEANEHPQMRRVRFRTLGCYPLSAAEESEAGSVTDIIAELEITSTSERAGRLIDGVGASSMERKKNEGYF</sequence>
<dbReference type="Gene3D" id="3.40.50.620">
    <property type="entry name" value="HUPs"/>
    <property type="match status" value="1"/>
</dbReference>
<feature type="domain" description="Phosphoadenosine phosphosulphate reductase" evidence="10">
    <location>
        <begin position="29"/>
        <end position="253"/>
    </location>
</feature>
<dbReference type="GO" id="GO:0004781">
    <property type="term" value="F:sulfate adenylyltransferase (ATP) activity"/>
    <property type="evidence" value="ECO:0007669"/>
    <property type="project" value="UniProtKB-EC"/>
</dbReference>
<dbReference type="InterPro" id="IPR014729">
    <property type="entry name" value="Rossmann-like_a/b/a_fold"/>
</dbReference>
<keyword evidence="7" id="KW-0067">ATP-binding</keyword>
<evidence type="ECO:0000256" key="2">
    <source>
        <dbReference type="ARBA" id="ARBA00012391"/>
    </source>
</evidence>
<accession>A0A6J6E9Z6</accession>
<dbReference type="NCBIfam" id="TIGR02039">
    <property type="entry name" value="CysD"/>
    <property type="match status" value="1"/>
</dbReference>
<evidence type="ECO:0000256" key="4">
    <source>
        <dbReference type="ARBA" id="ARBA00022679"/>
    </source>
</evidence>
<evidence type="ECO:0000256" key="1">
    <source>
        <dbReference type="ARBA" id="ARBA00008885"/>
    </source>
</evidence>
<dbReference type="EC" id="2.7.7.4" evidence="2"/>
<dbReference type="InterPro" id="IPR011784">
    <property type="entry name" value="SO4_adenylTrfase_ssu"/>
</dbReference>
<evidence type="ECO:0000256" key="5">
    <source>
        <dbReference type="ARBA" id="ARBA00022695"/>
    </source>
</evidence>
<dbReference type="AlphaFoldDB" id="A0A6J6E9Z6"/>
<dbReference type="PIRSF" id="PIRSF002936">
    <property type="entry name" value="CysDAde_trans"/>
    <property type="match status" value="1"/>
</dbReference>
<proteinExistence type="inferred from homology"/>
<gene>
    <name evidence="11" type="ORF">UFOPK1591_01385</name>
</gene>
<evidence type="ECO:0000256" key="3">
    <source>
        <dbReference type="ARBA" id="ARBA00022004"/>
    </source>
</evidence>
<evidence type="ECO:0000313" key="11">
    <source>
        <dbReference type="EMBL" id="CAB4572626.1"/>
    </source>
</evidence>
<dbReference type="InterPro" id="IPR002500">
    <property type="entry name" value="PAPS_reduct_dom"/>
</dbReference>
<evidence type="ECO:0000256" key="7">
    <source>
        <dbReference type="ARBA" id="ARBA00022840"/>
    </source>
</evidence>
<keyword evidence="6" id="KW-0547">Nucleotide-binding</keyword>
<dbReference type="SUPFAM" id="SSF52402">
    <property type="entry name" value="Adenine nucleotide alpha hydrolases-like"/>
    <property type="match status" value="1"/>
</dbReference>
<dbReference type="NCBIfam" id="NF003587">
    <property type="entry name" value="PRK05253.1"/>
    <property type="match status" value="1"/>
</dbReference>
<dbReference type="GO" id="GO:0000103">
    <property type="term" value="P:sulfate assimilation"/>
    <property type="evidence" value="ECO:0007669"/>
    <property type="project" value="InterPro"/>
</dbReference>
<comment type="similarity">
    <text evidence="1">Belongs to the PAPS reductase family. CysD subfamily.</text>
</comment>
<organism evidence="11">
    <name type="scientific">freshwater metagenome</name>
    <dbReference type="NCBI Taxonomy" id="449393"/>
    <lineage>
        <taxon>unclassified sequences</taxon>
        <taxon>metagenomes</taxon>
        <taxon>ecological metagenomes</taxon>
    </lineage>
</organism>
<dbReference type="NCBIfam" id="NF009214">
    <property type="entry name" value="PRK12563.1"/>
    <property type="match status" value="1"/>
</dbReference>
<keyword evidence="4" id="KW-0808">Transferase</keyword>
<dbReference type="PANTHER" id="PTHR43196:SF1">
    <property type="entry name" value="SULFATE ADENYLYLTRANSFERASE SUBUNIT 2"/>
    <property type="match status" value="1"/>
</dbReference>
<protein>
    <recommendedName>
        <fullName evidence="3">Sulfate adenylyltransferase subunit 2</fullName>
        <ecNumber evidence="2">2.7.7.4</ecNumber>
    </recommendedName>
    <alternativeName>
        <fullName evidence="8">ATP-sulfurylase small subunit</fullName>
    </alternativeName>
    <alternativeName>
        <fullName evidence="9">Sulfate adenylate transferase</fullName>
    </alternativeName>
</protein>
<reference evidence="11" key="1">
    <citation type="submission" date="2020-05" db="EMBL/GenBank/DDBJ databases">
        <authorList>
            <person name="Chiriac C."/>
            <person name="Salcher M."/>
            <person name="Ghai R."/>
            <person name="Kavagutti S V."/>
        </authorList>
    </citation>
    <scope>NUCLEOTIDE SEQUENCE</scope>
</reference>
<evidence type="ECO:0000256" key="9">
    <source>
        <dbReference type="ARBA" id="ARBA00031812"/>
    </source>
</evidence>
<dbReference type="EMBL" id="CAEZTD010000145">
    <property type="protein sequence ID" value="CAB4572626.1"/>
    <property type="molecule type" value="Genomic_DNA"/>
</dbReference>
<dbReference type="PANTHER" id="PTHR43196">
    <property type="entry name" value="SULFATE ADENYLYLTRANSFERASE SUBUNIT 2"/>
    <property type="match status" value="1"/>
</dbReference>
<name>A0A6J6E9Z6_9ZZZZ</name>
<evidence type="ECO:0000259" key="10">
    <source>
        <dbReference type="Pfam" id="PF01507"/>
    </source>
</evidence>
<dbReference type="Pfam" id="PF01507">
    <property type="entry name" value="PAPS_reduct"/>
    <property type="match status" value="1"/>
</dbReference>
<dbReference type="GO" id="GO:0005524">
    <property type="term" value="F:ATP binding"/>
    <property type="evidence" value="ECO:0007669"/>
    <property type="project" value="UniProtKB-KW"/>
</dbReference>
<evidence type="ECO:0000256" key="6">
    <source>
        <dbReference type="ARBA" id="ARBA00022741"/>
    </source>
</evidence>
<dbReference type="InterPro" id="IPR050128">
    <property type="entry name" value="Sulfate_adenylyltrnsfr_sub2"/>
</dbReference>
<evidence type="ECO:0000256" key="8">
    <source>
        <dbReference type="ARBA" id="ARBA00030256"/>
    </source>
</evidence>